<evidence type="ECO:0000256" key="8">
    <source>
        <dbReference type="ARBA" id="ARBA00023180"/>
    </source>
</evidence>
<evidence type="ECO:0000256" key="3">
    <source>
        <dbReference type="ARBA" id="ARBA00022692"/>
    </source>
</evidence>
<keyword evidence="5" id="KW-0256">Endoplasmic reticulum</keyword>
<protein>
    <recommendedName>
        <fullName evidence="13">Peptidase M28 domain-containing protein</fullName>
    </recommendedName>
</protein>
<organism evidence="11 12">
    <name type="scientific">Porcisia hertigi</name>
    <dbReference type="NCBI Taxonomy" id="2761500"/>
    <lineage>
        <taxon>Eukaryota</taxon>
        <taxon>Discoba</taxon>
        <taxon>Euglenozoa</taxon>
        <taxon>Kinetoplastea</taxon>
        <taxon>Metakinetoplastina</taxon>
        <taxon>Trypanosomatida</taxon>
        <taxon>Trypanosomatidae</taxon>
        <taxon>Leishmaniinae</taxon>
        <taxon>Porcisia</taxon>
    </lineage>
</organism>
<feature type="chain" id="PRO_5032331253" description="Peptidase M28 domain-containing protein" evidence="10">
    <location>
        <begin position="24"/>
        <end position="549"/>
    </location>
</feature>
<gene>
    <name evidence="11" type="ORF">JKF63_04130</name>
</gene>
<dbReference type="KEGG" id="phet:94290200"/>
<dbReference type="RefSeq" id="XP_067756307.1">
    <property type="nucleotide sequence ID" value="XM_067900123.1"/>
</dbReference>
<evidence type="ECO:0000256" key="5">
    <source>
        <dbReference type="ARBA" id="ARBA00022824"/>
    </source>
</evidence>
<dbReference type="Gene3D" id="3.40.630.10">
    <property type="entry name" value="Zn peptidases"/>
    <property type="match status" value="1"/>
</dbReference>
<dbReference type="PANTHER" id="PTHR31826">
    <property type="entry name" value="NICALIN"/>
    <property type="match status" value="1"/>
</dbReference>
<proteinExistence type="inferred from homology"/>
<dbReference type="Proteomes" id="UP000674318">
    <property type="component" value="Unassembled WGS sequence"/>
</dbReference>
<keyword evidence="6 9" id="KW-1133">Transmembrane helix</keyword>
<dbReference type="InterPro" id="IPR016574">
    <property type="entry name" value="Nicalin"/>
</dbReference>
<dbReference type="SUPFAM" id="SSF53187">
    <property type="entry name" value="Zn-dependent exopeptidases"/>
    <property type="match status" value="1"/>
</dbReference>
<evidence type="ECO:0000256" key="9">
    <source>
        <dbReference type="SAM" id="Phobius"/>
    </source>
</evidence>
<accession>A0A836LB43</accession>
<comment type="similarity">
    <text evidence="2">Belongs to the nicastrin family.</text>
</comment>
<evidence type="ECO:0000256" key="2">
    <source>
        <dbReference type="ARBA" id="ARBA00007717"/>
    </source>
</evidence>
<dbReference type="OrthoDB" id="5913609at2759"/>
<evidence type="ECO:0008006" key="13">
    <source>
        <dbReference type="Google" id="ProtNLM"/>
    </source>
</evidence>
<sequence>MLRSNVAVVLLLSTLFLAYAAHAGPVMKVGVDHAIAFNRQFGSGDERPFGSRAMLIRGEVVLYKAAASANHRGYTVFVPCAEHLTKSALQQLAGPGPSASARGLIIELCDTDSTNEDTLSFFFSTTAVDIPVYFLPHGSASKELSQHLSAAAQGSTTERVVLSVAKSVKLSELVANSTLPSSIIESQYVHGLKKASKNSAPAATLPQVLVTAHFDSLGVSPASRTSGGASGAVAAMELWRRLTSTSNAQQKSSTPYGVTVVLGSTSRFNYAGTTSWISQHTDEELDAFRSVLCLDELLPPHETSKDAPDLYLHVQDALMKRPHGQLVVEQVGTAAKALGISLKVVSAKTNYQHYDLRFEHEVFASRQMAAMTLSTHRTHHIDQIFRDIRRPPVTAADAALLAKRVDFVEAIVRIISGAASSAESATSVWPGAASHIQGMMEYATESHRSPVVHNGADLQQFADGVGHHMRAQATAVQRDPLTSASSVVTHQRLRTPGITLLGPYEETMEVFLAKSYLFECAVAVAVLMALLAFLHMEVGLKVALRLFYD</sequence>
<evidence type="ECO:0000313" key="12">
    <source>
        <dbReference type="Proteomes" id="UP000674318"/>
    </source>
</evidence>
<keyword evidence="4 10" id="KW-0732">Signal</keyword>
<dbReference type="GO" id="GO:0009966">
    <property type="term" value="P:regulation of signal transduction"/>
    <property type="evidence" value="ECO:0007669"/>
    <property type="project" value="InterPro"/>
</dbReference>
<dbReference type="EMBL" id="JAFJZO010000026">
    <property type="protein sequence ID" value="KAG5501860.1"/>
    <property type="molecule type" value="Genomic_DNA"/>
</dbReference>
<keyword evidence="12" id="KW-1185">Reference proteome</keyword>
<keyword evidence="3 9" id="KW-0812">Transmembrane</keyword>
<feature type="signal peptide" evidence="10">
    <location>
        <begin position="1"/>
        <end position="23"/>
    </location>
</feature>
<name>A0A836LB43_9TRYP</name>
<evidence type="ECO:0000256" key="10">
    <source>
        <dbReference type="SAM" id="SignalP"/>
    </source>
</evidence>
<dbReference type="GeneID" id="94290200"/>
<reference evidence="11 12" key="1">
    <citation type="submission" date="2021-02" db="EMBL/GenBank/DDBJ databases">
        <title>Porcisia hertigi Genome sequencing and assembly.</title>
        <authorList>
            <person name="Almutairi H."/>
            <person name="Gatherer D."/>
        </authorList>
    </citation>
    <scope>NUCLEOTIDE SEQUENCE [LARGE SCALE GENOMIC DNA]</scope>
    <source>
        <strain evidence="11 12">C119</strain>
    </source>
</reference>
<keyword evidence="7 9" id="KW-0472">Membrane</keyword>
<evidence type="ECO:0000256" key="6">
    <source>
        <dbReference type="ARBA" id="ARBA00022989"/>
    </source>
</evidence>
<evidence type="ECO:0000313" key="11">
    <source>
        <dbReference type="EMBL" id="KAG5501860.1"/>
    </source>
</evidence>
<comment type="subcellular location">
    <subcellularLocation>
        <location evidence="1">Endoplasmic reticulum membrane</location>
        <topology evidence="1">Single-pass membrane protein</topology>
    </subcellularLocation>
</comment>
<evidence type="ECO:0000256" key="1">
    <source>
        <dbReference type="ARBA" id="ARBA00004389"/>
    </source>
</evidence>
<evidence type="ECO:0000256" key="7">
    <source>
        <dbReference type="ARBA" id="ARBA00023136"/>
    </source>
</evidence>
<feature type="transmembrane region" description="Helical" evidence="9">
    <location>
        <begin position="516"/>
        <end position="536"/>
    </location>
</feature>
<dbReference type="GO" id="GO:0005789">
    <property type="term" value="C:endoplasmic reticulum membrane"/>
    <property type="evidence" value="ECO:0007669"/>
    <property type="project" value="UniProtKB-SubCell"/>
</dbReference>
<dbReference type="AlphaFoldDB" id="A0A836LB43"/>
<comment type="caution">
    <text evidence="11">The sequence shown here is derived from an EMBL/GenBank/DDBJ whole genome shotgun (WGS) entry which is preliminary data.</text>
</comment>
<evidence type="ECO:0000256" key="4">
    <source>
        <dbReference type="ARBA" id="ARBA00022729"/>
    </source>
</evidence>
<keyword evidence="8" id="KW-0325">Glycoprotein</keyword>